<keyword evidence="1" id="KW-0732">Signal</keyword>
<dbReference type="Proteomes" id="UP000324897">
    <property type="component" value="Chromosome 3"/>
</dbReference>
<evidence type="ECO:0000313" key="3">
    <source>
        <dbReference type="Proteomes" id="UP000324897"/>
    </source>
</evidence>
<dbReference type="Pfam" id="PF04398">
    <property type="entry name" value="DUF538"/>
    <property type="match status" value="1"/>
</dbReference>
<dbReference type="InterPro" id="IPR036758">
    <property type="entry name" value="At5g01610-like"/>
</dbReference>
<dbReference type="PANTHER" id="PTHR31676">
    <property type="entry name" value="T31J12.3 PROTEIN-RELATED"/>
    <property type="match status" value="1"/>
</dbReference>
<sequence>MAKHQQLLLVAVVASVLLNAVDVSATTAYDVLAKNNLPQGFLPKGVQSYNLQPDGRLDVMRPSACNVFVTISGQQNKIQFARNFGGVIQPGSIIQVHGLSLNVRYAWVPISQIQRAGDQIELTAESFSLSVPVSSFAQSPSCT</sequence>
<feature type="non-terminal residue" evidence="2">
    <location>
        <position position="1"/>
    </location>
</feature>
<dbReference type="PANTHER" id="PTHR31676:SF14">
    <property type="entry name" value="OS03G0393600 PROTEIN"/>
    <property type="match status" value="1"/>
</dbReference>
<reference evidence="2 3" key="1">
    <citation type="journal article" date="2019" name="Sci. Rep.">
        <title>A high-quality genome of Eragrostis curvula grass provides insights into Poaceae evolution and supports new strategies to enhance forage quality.</title>
        <authorList>
            <person name="Carballo J."/>
            <person name="Santos B.A.C.M."/>
            <person name="Zappacosta D."/>
            <person name="Garbus I."/>
            <person name="Selva J.P."/>
            <person name="Gallo C.A."/>
            <person name="Diaz A."/>
            <person name="Albertini E."/>
            <person name="Caccamo M."/>
            <person name="Echenique V."/>
        </authorList>
    </citation>
    <scope>NUCLEOTIDE SEQUENCE [LARGE SCALE GENOMIC DNA]</scope>
    <source>
        <strain evidence="3">cv. Victoria</strain>
        <tissue evidence="2">Leaf</tissue>
    </source>
</reference>
<proteinExistence type="predicted"/>
<dbReference type="Gene3D" id="2.30.240.10">
    <property type="entry name" value="At5g01610-like"/>
    <property type="match status" value="1"/>
</dbReference>
<dbReference type="InterPro" id="IPR007493">
    <property type="entry name" value="DUF538"/>
</dbReference>
<name>A0A5J9TAV8_9POAL</name>
<organism evidence="2 3">
    <name type="scientific">Eragrostis curvula</name>
    <name type="common">weeping love grass</name>
    <dbReference type="NCBI Taxonomy" id="38414"/>
    <lineage>
        <taxon>Eukaryota</taxon>
        <taxon>Viridiplantae</taxon>
        <taxon>Streptophyta</taxon>
        <taxon>Embryophyta</taxon>
        <taxon>Tracheophyta</taxon>
        <taxon>Spermatophyta</taxon>
        <taxon>Magnoliopsida</taxon>
        <taxon>Liliopsida</taxon>
        <taxon>Poales</taxon>
        <taxon>Poaceae</taxon>
        <taxon>PACMAD clade</taxon>
        <taxon>Chloridoideae</taxon>
        <taxon>Eragrostideae</taxon>
        <taxon>Eragrostidinae</taxon>
        <taxon>Eragrostis</taxon>
    </lineage>
</organism>
<evidence type="ECO:0000256" key="1">
    <source>
        <dbReference type="SAM" id="SignalP"/>
    </source>
</evidence>
<keyword evidence="3" id="KW-1185">Reference proteome</keyword>
<dbReference type="AlphaFoldDB" id="A0A5J9TAV8"/>
<evidence type="ECO:0000313" key="2">
    <source>
        <dbReference type="EMBL" id="TVU08377.1"/>
    </source>
</evidence>
<comment type="caution">
    <text evidence="2">The sequence shown here is derived from an EMBL/GenBank/DDBJ whole genome shotgun (WGS) entry which is preliminary data.</text>
</comment>
<feature type="signal peptide" evidence="1">
    <location>
        <begin position="1"/>
        <end position="25"/>
    </location>
</feature>
<dbReference type="EMBL" id="RWGY01000039">
    <property type="protein sequence ID" value="TVU08377.1"/>
    <property type="molecule type" value="Genomic_DNA"/>
</dbReference>
<dbReference type="Gramene" id="TVU08377">
    <property type="protein sequence ID" value="TVU08377"/>
    <property type="gene ID" value="EJB05_41780"/>
</dbReference>
<dbReference type="SUPFAM" id="SSF141562">
    <property type="entry name" value="At5g01610-like"/>
    <property type="match status" value="1"/>
</dbReference>
<feature type="chain" id="PRO_5023832313" evidence="1">
    <location>
        <begin position="26"/>
        <end position="143"/>
    </location>
</feature>
<accession>A0A5J9TAV8</accession>
<dbReference type="OrthoDB" id="1873537at2759"/>
<gene>
    <name evidence="2" type="ORF">EJB05_41780</name>
</gene>
<protein>
    <submittedName>
        <fullName evidence="2">Uncharacterized protein</fullName>
    </submittedName>
</protein>